<dbReference type="GO" id="GO:0070212">
    <property type="term" value="P:protein poly-ADP-ribosylation"/>
    <property type="evidence" value="ECO:0007669"/>
    <property type="project" value="TreeGrafter"/>
</dbReference>
<dbReference type="GO" id="GO:0003677">
    <property type="term" value="F:DNA binding"/>
    <property type="evidence" value="ECO:0007669"/>
    <property type="project" value="UniProtKB-KW"/>
</dbReference>
<keyword evidence="4" id="KW-0158">Chromosome</keyword>
<dbReference type="InterPro" id="IPR050800">
    <property type="entry name" value="ARTD/PARP"/>
</dbReference>
<dbReference type="GO" id="GO:0003950">
    <property type="term" value="F:NAD+ poly-ADP-ribosyltransferase activity"/>
    <property type="evidence" value="ECO:0007669"/>
    <property type="project" value="UniProtKB-UniRule"/>
</dbReference>
<keyword evidence="8" id="KW-0399">Innate immunity</keyword>
<keyword evidence="15" id="KW-0863">Zinc-finger</keyword>
<dbReference type="InterPro" id="IPR004102">
    <property type="entry name" value="Poly(ADP-ribose)pol_reg_dom"/>
</dbReference>
<evidence type="ECO:0000256" key="10">
    <source>
        <dbReference type="ARBA" id="ARBA00022679"/>
    </source>
</evidence>
<feature type="region of interest" description="Disordered" evidence="30">
    <location>
        <begin position="1"/>
        <end position="21"/>
    </location>
</feature>
<keyword evidence="34" id="KW-1185">Reference proteome</keyword>
<dbReference type="PANTHER" id="PTHR10459:SF112">
    <property type="entry name" value="POLY [ADP-RIBOSE] POLYMERASE 1"/>
    <property type="match status" value="1"/>
</dbReference>
<evidence type="ECO:0000256" key="12">
    <source>
        <dbReference type="ARBA" id="ARBA00022723"/>
    </source>
</evidence>
<evidence type="ECO:0000256" key="8">
    <source>
        <dbReference type="ARBA" id="ARBA00022588"/>
    </source>
</evidence>
<dbReference type="PANTHER" id="PTHR10459">
    <property type="entry name" value="DNA LIGASE"/>
    <property type="match status" value="1"/>
</dbReference>
<comment type="catalytic activity">
    <reaction evidence="27">
        <text>L-tyrosyl-[protein] + NAD(+) = O-(ADP-D-ribosyl)-L-tyrosyl-[protein] + nicotinamide + H(+)</text>
        <dbReference type="Rhea" id="RHEA:58236"/>
        <dbReference type="Rhea" id="RHEA-COMP:10136"/>
        <dbReference type="Rhea" id="RHEA-COMP:15092"/>
        <dbReference type="ChEBI" id="CHEBI:15378"/>
        <dbReference type="ChEBI" id="CHEBI:17154"/>
        <dbReference type="ChEBI" id="CHEBI:46858"/>
        <dbReference type="ChEBI" id="CHEBI:57540"/>
        <dbReference type="ChEBI" id="CHEBI:142557"/>
    </reaction>
    <physiologicalReaction direction="left-to-right" evidence="27">
        <dbReference type="Rhea" id="RHEA:58237"/>
    </physiologicalReaction>
</comment>
<dbReference type="GO" id="GO:0140815">
    <property type="term" value="F:NAD+-protein-histidine ADP-ribosyltransferase activity"/>
    <property type="evidence" value="ECO:0007669"/>
    <property type="project" value="RHEA"/>
</dbReference>
<keyword evidence="20" id="KW-0238">DNA-binding</keyword>
<keyword evidence="19 29" id="KW-0520">NAD</keyword>
<dbReference type="GO" id="GO:0005730">
    <property type="term" value="C:nucleolus"/>
    <property type="evidence" value="ECO:0007669"/>
    <property type="project" value="UniProtKB-SubCell"/>
</dbReference>
<dbReference type="GO" id="GO:0005829">
    <property type="term" value="C:cytosol"/>
    <property type="evidence" value="ECO:0007669"/>
    <property type="project" value="UniProtKB-SubCell"/>
</dbReference>
<evidence type="ECO:0000313" key="34">
    <source>
        <dbReference type="Proteomes" id="UP000270094"/>
    </source>
</evidence>
<accession>A0A3P7IKA3</accession>
<dbReference type="InterPro" id="IPR036616">
    <property type="entry name" value="Poly(ADP-ribose)pol_reg_dom_sf"/>
</dbReference>
<keyword evidence="21" id="KW-0804">Transcription</keyword>
<name>A0A3P7IKA3_STRVU</name>
<organism evidence="33 34">
    <name type="scientific">Strongylus vulgaris</name>
    <name type="common">Blood worm</name>
    <dbReference type="NCBI Taxonomy" id="40348"/>
    <lineage>
        <taxon>Eukaryota</taxon>
        <taxon>Metazoa</taxon>
        <taxon>Ecdysozoa</taxon>
        <taxon>Nematoda</taxon>
        <taxon>Chromadorea</taxon>
        <taxon>Rhabditida</taxon>
        <taxon>Rhabditina</taxon>
        <taxon>Rhabditomorpha</taxon>
        <taxon>Strongyloidea</taxon>
        <taxon>Strongylidae</taxon>
        <taxon>Strongylus</taxon>
    </lineage>
</organism>
<keyword evidence="13" id="KW-0677">Repeat</keyword>
<dbReference type="Pfam" id="PF00644">
    <property type="entry name" value="PARP"/>
    <property type="match status" value="1"/>
</dbReference>
<dbReference type="PROSITE" id="PS51059">
    <property type="entry name" value="PARP_CATALYTIC"/>
    <property type="match status" value="1"/>
</dbReference>
<dbReference type="Pfam" id="PF02877">
    <property type="entry name" value="PARP_reg"/>
    <property type="match status" value="1"/>
</dbReference>
<evidence type="ECO:0000259" key="31">
    <source>
        <dbReference type="PROSITE" id="PS51059"/>
    </source>
</evidence>
<sequence>MDLVDTDFSVSEGKVSSVDPGSLSQLPRSIKDILLMIFDKEQMRSQMLRFQLDLDKMPLGKLSRKQITSAFSVLTELQTLMIDDRDEIKIIDASNRFYTLIPHNFGMDKPPLLRSIDVIKEKCAMLDSLLDMQIAYQVIKEETKEETEKERDPVDVYYEKLKCKLEVVEHGSAEFNTIKAYMDNTHGETHTMFDLEIVDIIRVDREGEDERFKAELGNRMLLWHGSATANYGGILSQGLRIAPPEAPM</sequence>
<evidence type="ECO:0000256" key="26">
    <source>
        <dbReference type="ARBA" id="ARBA00048241"/>
    </source>
</evidence>
<evidence type="ECO:0000256" key="2">
    <source>
        <dbReference type="ARBA" id="ARBA00004514"/>
    </source>
</evidence>
<keyword evidence="12" id="KW-0479">Metal-binding</keyword>
<dbReference type="OrthoDB" id="429950at2759"/>
<evidence type="ECO:0000256" key="19">
    <source>
        <dbReference type="ARBA" id="ARBA00023027"/>
    </source>
</evidence>
<dbReference type="EMBL" id="UYYB01015017">
    <property type="protein sequence ID" value="VDM70186.1"/>
    <property type="molecule type" value="Genomic_DNA"/>
</dbReference>
<evidence type="ECO:0000256" key="16">
    <source>
        <dbReference type="ARBA" id="ARBA00022833"/>
    </source>
</evidence>
<evidence type="ECO:0000313" key="33">
    <source>
        <dbReference type="EMBL" id="VDM70186.1"/>
    </source>
</evidence>
<keyword evidence="7" id="KW-0021">Allosteric enzyme</keyword>
<dbReference type="AlphaFoldDB" id="A0A3P7IKA3"/>
<evidence type="ECO:0000256" key="23">
    <source>
        <dbReference type="ARBA" id="ARBA00024159"/>
    </source>
</evidence>
<feature type="domain" description="PARP alpha-helical" evidence="32">
    <location>
        <begin position="23"/>
        <end position="140"/>
    </location>
</feature>
<evidence type="ECO:0000256" key="30">
    <source>
        <dbReference type="SAM" id="MobiDB-lite"/>
    </source>
</evidence>
<dbReference type="CDD" id="cd01437">
    <property type="entry name" value="parp_like"/>
    <property type="match status" value="1"/>
</dbReference>
<comment type="subcellular location">
    <subcellularLocation>
        <location evidence="1">Chromosome</location>
    </subcellularLocation>
    <subcellularLocation>
        <location evidence="2">Cytoplasm</location>
        <location evidence="2">Cytosol</location>
    </subcellularLocation>
    <subcellularLocation>
        <location evidence="3">Nucleus</location>
        <location evidence="3">Nucleolus</location>
    </subcellularLocation>
</comment>
<dbReference type="GO" id="GO:0006302">
    <property type="term" value="P:double-strand break repair"/>
    <property type="evidence" value="ECO:0007669"/>
    <property type="project" value="TreeGrafter"/>
</dbReference>
<evidence type="ECO:0000256" key="24">
    <source>
        <dbReference type="ARBA" id="ARBA00024164"/>
    </source>
</evidence>
<evidence type="ECO:0000256" key="6">
    <source>
        <dbReference type="ARBA" id="ARBA00022499"/>
    </source>
</evidence>
<comment type="catalytic activity">
    <reaction evidence="28">
        <text>L-seryl-[protein] + NAD(+) = O-(ADP-D-ribosyl)-L-seryl-[protein] + nicotinamide + H(+)</text>
        <dbReference type="Rhea" id="RHEA:58232"/>
        <dbReference type="Rhea" id="RHEA-COMP:9863"/>
        <dbReference type="Rhea" id="RHEA-COMP:15091"/>
        <dbReference type="ChEBI" id="CHEBI:15378"/>
        <dbReference type="ChEBI" id="CHEBI:17154"/>
        <dbReference type="ChEBI" id="CHEBI:29999"/>
        <dbReference type="ChEBI" id="CHEBI:57540"/>
        <dbReference type="ChEBI" id="CHEBI:142556"/>
    </reaction>
    <physiologicalReaction direction="left-to-right" evidence="28">
        <dbReference type="Rhea" id="RHEA:58233"/>
    </physiologicalReaction>
</comment>
<keyword evidence="22" id="KW-0539">Nucleus</keyword>
<comment type="catalytic activity">
    <reaction evidence="25">
        <text>NAD(+) + (ADP-D-ribosyl)n-acceptor = nicotinamide + (ADP-D-ribosyl)n+1-acceptor + H(+).</text>
        <dbReference type="EC" id="2.4.2.30"/>
    </reaction>
</comment>
<evidence type="ECO:0000256" key="18">
    <source>
        <dbReference type="ARBA" id="ARBA00023015"/>
    </source>
</evidence>
<dbReference type="Proteomes" id="UP000270094">
    <property type="component" value="Unassembled WGS sequence"/>
</dbReference>
<dbReference type="GO" id="GO:0008270">
    <property type="term" value="F:zinc ion binding"/>
    <property type="evidence" value="ECO:0007669"/>
    <property type="project" value="UniProtKB-KW"/>
</dbReference>
<dbReference type="GO" id="GO:0140805">
    <property type="term" value="F:NAD+-protein-serine ADP-ribosyltransferase activity"/>
    <property type="evidence" value="ECO:0007669"/>
    <property type="project" value="RHEA"/>
</dbReference>
<evidence type="ECO:0000256" key="13">
    <source>
        <dbReference type="ARBA" id="ARBA00022737"/>
    </source>
</evidence>
<evidence type="ECO:0000256" key="28">
    <source>
        <dbReference type="ARBA" id="ARBA00048575"/>
    </source>
</evidence>
<evidence type="ECO:0000256" key="3">
    <source>
        <dbReference type="ARBA" id="ARBA00004604"/>
    </source>
</evidence>
<keyword evidence="11" id="KW-0548">Nucleotidyltransferase</keyword>
<evidence type="ECO:0000256" key="14">
    <source>
        <dbReference type="ARBA" id="ARBA00022765"/>
    </source>
</evidence>
<dbReference type="GO" id="GO:0140808">
    <property type="term" value="F:NAD+-protein-tyrosine ADP-ribosyltransferase activity"/>
    <property type="evidence" value="ECO:0007669"/>
    <property type="project" value="RHEA"/>
</dbReference>
<evidence type="ECO:0000256" key="22">
    <source>
        <dbReference type="ARBA" id="ARBA00023242"/>
    </source>
</evidence>
<feature type="non-terminal residue" evidence="33">
    <location>
        <position position="248"/>
    </location>
</feature>
<gene>
    <name evidence="33" type="ORF">SVUK_LOCUS5184</name>
</gene>
<dbReference type="SUPFAM" id="SSF47587">
    <property type="entry name" value="Domain of poly(ADP-ribose) polymerase"/>
    <property type="match status" value="1"/>
</dbReference>
<dbReference type="GO" id="GO:0016779">
    <property type="term" value="F:nucleotidyltransferase activity"/>
    <property type="evidence" value="ECO:0007669"/>
    <property type="project" value="UniProtKB-KW"/>
</dbReference>
<evidence type="ECO:0000259" key="32">
    <source>
        <dbReference type="PROSITE" id="PS51060"/>
    </source>
</evidence>
<dbReference type="SUPFAM" id="SSF56399">
    <property type="entry name" value="ADP-ribosylation"/>
    <property type="match status" value="1"/>
</dbReference>
<comment type="catalytic activity">
    <reaction evidence="23">
        <text>L-glutamyl-[protein] + NAD(+) = 5-O-(ADP-D-ribosyl)-L-glutamyl-[protein] + nicotinamide</text>
        <dbReference type="Rhea" id="RHEA:58224"/>
        <dbReference type="Rhea" id="RHEA-COMP:10208"/>
        <dbReference type="Rhea" id="RHEA-COMP:15089"/>
        <dbReference type="ChEBI" id="CHEBI:17154"/>
        <dbReference type="ChEBI" id="CHEBI:29973"/>
        <dbReference type="ChEBI" id="CHEBI:57540"/>
        <dbReference type="ChEBI" id="CHEBI:142540"/>
    </reaction>
    <physiologicalReaction direction="left-to-right" evidence="23">
        <dbReference type="Rhea" id="RHEA:58225"/>
    </physiologicalReaction>
</comment>
<dbReference type="GO" id="GO:0140806">
    <property type="term" value="F:NAD+-protein-aspartate ADP-ribosyltransferase activity"/>
    <property type="evidence" value="ECO:0007669"/>
    <property type="project" value="RHEA"/>
</dbReference>
<dbReference type="FunFam" id="1.20.142.10:FF:000001">
    <property type="entry name" value="Poly [ADP-ribose] polymerase"/>
    <property type="match status" value="1"/>
</dbReference>
<keyword evidence="9 29" id="KW-0328">Glycosyltransferase</keyword>
<keyword evidence="16" id="KW-0862">Zinc</keyword>
<feature type="domain" description="PARP catalytic" evidence="31">
    <location>
        <begin position="152"/>
        <end position="248"/>
    </location>
</feature>
<keyword evidence="17" id="KW-0391">Immunity</keyword>
<evidence type="ECO:0000256" key="11">
    <source>
        <dbReference type="ARBA" id="ARBA00022695"/>
    </source>
</evidence>
<evidence type="ECO:0000256" key="17">
    <source>
        <dbReference type="ARBA" id="ARBA00022859"/>
    </source>
</evidence>
<dbReference type="GO" id="GO:0140807">
    <property type="term" value="F:NAD+-protein-glutamate ADP-ribosyltransferase activity"/>
    <property type="evidence" value="ECO:0007669"/>
    <property type="project" value="RHEA"/>
</dbReference>
<evidence type="ECO:0000256" key="25">
    <source>
        <dbReference type="ARBA" id="ARBA00033987"/>
    </source>
</evidence>
<evidence type="ECO:0000256" key="20">
    <source>
        <dbReference type="ARBA" id="ARBA00023125"/>
    </source>
</evidence>
<dbReference type="Gene3D" id="3.90.228.10">
    <property type="match status" value="1"/>
</dbReference>
<reference evidence="33 34" key="1">
    <citation type="submission" date="2018-11" db="EMBL/GenBank/DDBJ databases">
        <authorList>
            <consortium name="Pathogen Informatics"/>
        </authorList>
    </citation>
    <scope>NUCLEOTIDE SEQUENCE [LARGE SCALE GENOMIC DNA]</scope>
</reference>
<dbReference type="GO" id="GO:0005694">
    <property type="term" value="C:chromosome"/>
    <property type="evidence" value="ECO:0007669"/>
    <property type="project" value="UniProtKB-SubCell"/>
</dbReference>
<proteinExistence type="predicted"/>
<evidence type="ECO:0000256" key="9">
    <source>
        <dbReference type="ARBA" id="ARBA00022676"/>
    </source>
</evidence>
<keyword evidence="14" id="KW-0013">ADP-ribosylation</keyword>
<dbReference type="PROSITE" id="PS51060">
    <property type="entry name" value="PARP_ALPHA_HD"/>
    <property type="match status" value="1"/>
</dbReference>
<comment type="catalytic activity">
    <reaction evidence="24">
        <text>L-aspartyl-[protein] + NAD(+) = 4-O-(ADP-D-ribosyl)-L-aspartyl-[protein] + nicotinamide</text>
        <dbReference type="Rhea" id="RHEA:54424"/>
        <dbReference type="Rhea" id="RHEA-COMP:9867"/>
        <dbReference type="Rhea" id="RHEA-COMP:13832"/>
        <dbReference type="ChEBI" id="CHEBI:17154"/>
        <dbReference type="ChEBI" id="CHEBI:29961"/>
        <dbReference type="ChEBI" id="CHEBI:57540"/>
        <dbReference type="ChEBI" id="CHEBI:138102"/>
    </reaction>
    <physiologicalReaction direction="left-to-right" evidence="24">
        <dbReference type="Rhea" id="RHEA:54425"/>
    </physiologicalReaction>
</comment>
<evidence type="ECO:0000256" key="21">
    <source>
        <dbReference type="ARBA" id="ARBA00023163"/>
    </source>
</evidence>
<evidence type="ECO:0000256" key="29">
    <source>
        <dbReference type="RuleBase" id="RU362114"/>
    </source>
</evidence>
<keyword evidence="18" id="KW-0805">Transcription regulation</keyword>
<evidence type="ECO:0000256" key="15">
    <source>
        <dbReference type="ARBA" id="ARBA00022771"/>
    </source>
</evidence>
<dbReference type="InterPro" id="IPR012317">
    <property type="entry name" value="Poly(ADP-ribose)pol_cat_dom"/>
</dbReference>
<keyword evidence="6" id="KW-1017">Isopeptide bond</keyword>
<keyword evidence="10 29" id="KW-0808">Transferase</keyword>
<dbReference type="GO" id="GO:0045087">
    <property type="term" value="P:innate immune response"/>
    <property type="evidence" value="ECO:0007669"/>
    <property type="project" value="UniProtKB-KW"/>
</dbReference>
<protein>
    <recommendedName>
        <fullName evidence="29">Poly [ADP-ribose] polymerase</fullName>
        <shortName evidence="29">PARP</shortName>
        <ecNumber evidence="29">2.4.2.-</ecNumber>
    </recommendedName>
</protein>
<evidence type="ECO:0000256" key="1">
    <source>
        <dbReference type="ARBA" id="ARBA00004286"/>
    </source>
</evidence>
<evidence type="ECO:0000256" key="4">
    <source>
        <dbReference type="ARBA" id="ARBA00022454"/>
    </source>
</evidence>
<evidence type="ECO:0000256" key="7">
    <source>
        <dbReference type="ARBA" id="ARBA00022533"/>
    </source>
</evidence>
<keyword evidence="5" id="KW-0963">Cytoplasm</keyword>
<evidence type="ECO:0000256" key="27">
    <source>
        <dbReference type="ARBA" id="ARBA00048339"/>
    </source>
</evidence>
<evidence type="ECO:0000256" key="5">
    <source>
        <dbReference type="ARBA" id="ARBA00022490"/>
    </source>
</evidence>
<dbReference type="EC" id="2.4.2.-" evidence="29"/>
<dbReference type="Gene3D" id="1.20.142.10">
    <property type="entry name" value="Poly(ADP-ribose) polymerase, regulatory domain"/>
    <property type="match status" value="1"/>
</dbReference>
<comment type="catalytic activity">
    <reaction evidence="26">
        <text>L-histidyl-[protein] + NAD(+) = N(tele)-(ADP-D-ribosyl)-L-histidyl-[protein] + nicotinamide + H(+)</text>
        <dbReference type="Rhea" id="RHEA:72071"/>
        <dbReference type="Rhea" id="RHEA-COMP:9745"/>
        <dbReference type="Rhea" id="RHEA-COMP:18085"/>
        <dbReference type="ChEBI" id="CHEBI:15378"/>
        <dbReference type="ChEBI" id="CHEBI:17154"/>
        <dbReference type="ChEBI" id="CHEBI:29979"/>
        <dbReference type="ChEBI" id="CHEBI:57540"/>
        <dbReference type="ChEBI" id="CHEBI:191398"/>
    </reaction>
    <physiologicalReaction direction="left-to-right" evidence="26">
        <dbReference type="Rhea" id="RHEA:72072"/>
    </physiologicalReaction>
</comment>